<keyword evidence="2" id="KW-0418">Kinase</keyword>
<sequence>MQTRPKCGIFKPKIYAVKLVDCEPLSIDEAVLSKKWMNDAQQEYQALMKNQTWELVLLPPNRRLVGWIDFNETFNPVVKPTTIWVVLSLAVTFGWKLRQVDINNAFYNGDLVEEIYITQPLGFEQQSKVGFTLAKSDDSLFIKYYVLVYVDDIIVTGNHQPSIDEFLDSLDSRFSLKDLGQSRMESSKGTPTPMVFFCVLSAHAGSPIENKSKHRSIVNWEIKLQADIF</sequence>
<reference evidence="3" key="1">
    <citation type="journal article" date="2019" name="Plant Biotechnol. J.">
        <title>Genome sequencing of the Australian wild diploid species Gossypium australe highlights disease resistance and delayed gland morphogenesis.</title>
        <authorList>
            <person name="Cai Y."/>
            <person name="Cai X."/>
            <person name="Wang Q."/>
            <person name="Wang P."/>
            <person name="Zhang Y."/>
            <person name="Cai C."/>
            <person name="Xu Y."/>
            <person name="Wang K."/>
            <person name="Zhou Z."/>
            <person name="Wang C."/>
            <person name="Geng S."/>
            <person name="Li B."/>
            <person name="Dong Q."/>
            <person name="Hou Y."/>
            <person name="Wang H."/>
            <person name="Ai P."/>
            <person name="Liu Z."/>
            <person name="Yi F."/>
            <person name="Sun M."/>
            <person name="An G."/>
            <person name="Cheng J."/>
            <person name="Zhang Y."/>
            <person name="Shi Q."/>
            <person name="Xie Y."/>
            <person name="Shi X."/>
            <person name="Chang Y."/>
            <person name="Huang F."/>
            <person name="Chen Y."/>
            <person name="Hong S."/>
            <person name="Mi L."/>
            <person name="Sun Q."/>
            <person name="Zhang L."/>
            <person name="Zhou B."/>
            <person name="Peng R."/>
            <person name="Zhang X."/>
            <person name="Liu F."/>
        </authorList>
    </citation>
    <scope>NUCLEOTIDE SEQUENCE [LARGE SCALE GENOMIC DNA]</scope>
    <source>
        <strain evidence="3">cv. PA1801</strain>
    </source>
</reference>
<dbReference type="EMBL" id="SMMG02000001">
    <property type="protein sequence ID" value="KAA3486657.1"/>
    <property type="molecule type" value="Genomic_DNA"/>
</dbReference>
<name>A0A5B6X1A2_9ROSI</name>
<dbReference type="Pfam" id="PF07727">
    <property type="entry name" value="RVT_2"/>
    <property type="match status" value="1"/>
</dbReference>
<proteinExistence type="predicted"/>
<comment type="caution">
    <text evidence="2">The sequence shown here is derived from an EMBL/GenBank/DDBJ whole genome shotgun (WGS) entry which is preliminary data.</text>
</comment>
<dbReference type="AlphaFoldDB" id="A0A5B6X1A2"/>
<dbReference type="InterPro" id="IPR043502">
    <property type="entry name" value="DNA/RNA_pol_sf"/>
</dbReference>
<feature type="domain" description="Reverse transcriptase Ty1/copia-type" evidence="1">
    <location>
        <begin position="65"/>
        <end position="133"/>
    </location>
</feature>
<gene>
    <name evidence="2" type="ORF">EPI10_030543</name>
</gene>
<dbReference type="SUPFAM" id="SSF56672">
    <property type="entry name" value="DNA/RNA polymerases"/>
    <property type="match status" value="1"/>
</dbReference>
<dbReference type="OrthoDB" id="1000646at2759"/>
<dbReference type="GO" id="GO:0016301">
    <property type="term" value="F:kinase activity"/>
    <property type="evidence" value="ECO:0007669"/>
    <property type="project" value="UniProtKB-KW"/>
</dbReference>
<accession>A0A5B6X1A2</accession>
<dbReference type="InterPro" id="IPR013103">
    <property type="entry name" value="RVT_2"/>
</dbReference>
<evidence type="ECO:0000313" key="3">
    <source>
        <dbReference type="Proteomes" id="UP000325315"/>
    </source>
</evidence>
<keyword evidence="2" id="KW-0808">Transferase</keyword>
<organism evidence="2 3">
    <name type="scientific">Gossypium australe</name>
    <dbReference type="NCBI Taxonomy" id="47621"/>
    <lineage>
        <taxon>Eukaryota</taxon>
        <taxon>Viridiplantae</taxon>
        <taxon>Streptophyta</taxon>
        <taxon>Embryophyta</taxon>
        <taxon>Tracheophyta</taxon>
        <taxon>Spermatophyta</taxon>
        <taxon>Magnoliopsida</taxon>
        <taxon>eudicotyledons</taxon>
        <taxon>Gunneridae</taxon>
        <taxon>Pentapetalae</taxon>
        <taxon>rosids</taxon>
        <taxon>malvids</taxon>
        <taxon>Malvales</taxon>
        <taxon>Malvaceae</taxon>
        <taxon>Malvoideae</taxon>
        <taxon>Gossypium</taxon>
    </lineage>
</organism>
<dbReference type="Proteomes" id="UP000325315">
    <property type="component" value="Unassembled WGS sequence"/>
</dbReference>
<evidence type="ECO:0000259" key="1">
    <source>
        <dbReference type="Pfam" id="PF07727"/>
    </source>
</evidence>
<protein>
    <submittedName>
        <fullName evidence="2">Putative LRR receptor-like serine/threonine-protein kinase</fullName>
    </submittedName>
</protein>
<keyword evidence="2" id="KW-0675">Receptor</keyword>
<evidence type="ECO:0000313" key="2">
    <source>
        <dbReference type="EMBL" id="KAA3486657.1"/>
    </source>
</evidence>
<keyword evidence="3" id="KW-1185">Reference proteome</keyword>